<feature type="region of interest" description="Disordered" evidence="1">
    <location>
        <begin position="1"/>
        <end position="32"/>
    </location>
</feature>
<sequence length="113" mass="11170">MDSDQPAQQASTAPWTPRPAGPLRPGWVLGPAGRMGDGSPCVAGCSAPGVGARSGHCCGCRPCGGCGSGGTSAGPYCPRGRRGSGVPGDRAPVPAAADTIHRTIVIHVPDSVR</sequence>
<dbReference type="Proteomes" id="UP000641932">
    <property type="component" value="Unassembled WGS sequence"/>
</dbReference>
<protein>
    <submittedName>
        <fullName evidence="2">Uncharacterized protein</fullName>
    </submittedName>
</protein>
<reference evidence="2" key="1">
    <citation type="journal article" date="2014" name="Int. J. Syst. Evol. Microbiol.">
        <title>Complete genome sequence of Corynebacterium casei LMG S-19264T (=DSM 44701T), isolated from a smear-ripened cheese.</title>
        <authorList>
            <consortium name="US DOE Joint Genome Institute (JGI-PGF)"/>
            <person name="Walter F."/>
            <person name="Albersmeier A."/>
            <person name="Kalinowski J."/>
            <person name="Ruckert C."/>
        </authorList>
    </citation>
    <scope>NUCLEOTIDE SEQUENCE</scope>
    <source>
        <strain evidence="2">CGMCC 4.7201</strain>
    </source>
</reference>
<name>A0A917ZZR2_9ACTN</name>
<keyword evidence="3" id="KW-1185">Reference proteome</keyword>
<proteinExistence type="predicted"/>
<reference evidence="2" key="2">
    <citation type="submission" date="2020-09" db="EMBL/GenBank/DDBJ databases">
        <authorList>
            <person name="Sun Q."/>
            <person name="Zhou Y."/>
        </authorList>
    </citation>
    <scope>NUCLEOTIDE SEQUENCE</scope>
    <source>
        <strain evidence="2">CGMCC 4.7201</strain>
    </source>
</reference>
<dbReference type="EMBL" id="BMMS01000062">
    <property type="protein sequence ID" value="GGP00665.1"/>
    <property type="molecule type" value="Genomic_DNA"/>
</dbReference>
<evidence type="ECO:0000313" key="2">
    <source>
        <dbReference type="EMBL" id="GGP00665.1"/>
    </source>
</evidence>
<feature type="compositionally biased region" description="Polar residues" evidence="1">
    <location>
        <begin position="1"/>
        <end position="14"/>
    </location>
</feature>
<organism evidence="2 3">
    <name type="scientific">Wenjunlia tyrosinilytica</name>
    <dbReference type="NCBI Taxonomy" id="1544741"/>
    <lineage>
        <taxon>Bacteria</taxon>
        <taxon>Bacillati</taxon>
        <taxon>Actinomycetota</taxon>
        <taxon>Actinomycetes</taxon>
        <taxon>Kitasatosporales</taxon>
        <taxon>Streptomycetaceae</taxon>
        <taxon>Wenjunlia</taxon>
    </lineage>
</organism>
<evidence type="ECO:0000256" key="1">
    <source>
        <dbReference type="SAM" id="MobiDB-lite"/>
    </source>
</evidence>
<comment type="caution">
    <text evidence="2">The sequence shown here is derived from an EMBL/GenBank/DDBJ whole genome shotgun (WGS) entry which is preliminary data.</text>
</comment>
<accession>A0A917ZZR2</accession>
<dbReference type="AlphaFoldDB" id="A0A917ZZR2"/>
<gene>
    <name evidence="2" type="ORF">GCM10012280_69920</name>
</gene>
<evidence type="ECO:0000313" key="3">
    <source>
        <dbReference type="Proteomes" id="UP000641932"/>
    </source>
</evidence>